<dbReference type="InterPro" id="IPR029303">
    <property type="entry name" value="CapF_C"/>
</dbReference>
<feature type="domain" description="Capsular polysaccharide assembling protein CapF C-terminal" evidence="2">
    <location>
        <begin position="253"/>
        <end position="363"/>
    </location>
</feature>
<keyword evidence="4" id="KW-1185">Reference proteome</keyword>
<evidence type="ECO:0000259" key="1">
    <source>
        <dbReference type="Pfam" id="PF01370"/>
    </source>
</evidence>
<proteinExistence type="predicted"/>
<dbReference type="Gene3D" id="3.40.50.720">
    <property type="entry name" value="NAD(P)-binding Rossmann-like Domain"/>
    <property type="match status" value="1"/>
</dbReference>
<reference evidence="3 4" key="1">
    <citation type="journal article" date="2018" name="Sci. Rep.">
        <title>A novel species of the marine cyanobacterium Acaryochloris with a unique pigment content and lifestyle.</title>
        <authorList>
            <person name="Partensky F."/>
            <person name="Six C."/>
            <person name="Ratin M."/>
            <person name="Garczarek L."/>
            <person name="Vaulot D."/>
            <person name="Probert I."/>
            <person name="Calteau A."/>
            <person name="Gourvil P."/>
            <person name="Marie D."/>
            <person name="Grebert T."/>
            <person name="Bouchier C."/>
            <person name="Le Panse S."/>
            <person name="Gachenot M."/>
            <person name="Rodriguez F."/>
            <person name="Garrido J.L."/>
        </authorList>
    </citation>
    <scope>NUCLEOTIDE SEQUENCE [LARGE SCALE GENOMIC DNA]</scope>
    <source>
        <strain evidence="3 4">RCC1774</strain>
    </source>
</reference>
<dbReference type="Gene3D" id="2.60.120.10">
    <property type="entry name" value="Jelly Rolls"/>
    <property type="match status" value="1"/>
</dbReference>
<dbReference type="InterPro" id="IPR014710">
    <property type="entry name" value="RmlC-like_jellyroll"/>
</dbReference>
<dbReference type="GO" id="GO:0016491">
    <property type="term" value="F:oxidoreductase activity"/>
    <property type="evidence" value="ECO:0007669"/>
    <property type="project" value="UniProtKB-KW"/>
</dbReference>
<organism evidence="3 4">
    <name type="scientific">Acaryochloris thomasi RCC1774</name>
    <dbReference type="NCBI Taxonomy" id="1764569"/>
    <lineage>
        <taxon>Bacteria</taxon>
        <taxon>Bacillati</taxon>
        <taxon>Cyanobacteriota</taxon>
        <taxon>Cyanophyceae</taxon>
        <taxon>Acaryochloridales</taxon>
        <taxon>Acaryochloridaceae</taxon>
        <taxon>Acaryochloris</taxon>
        <taxon>Acaryochloris thomasi</taxon>
    </lineage>
</organism>
<accession>A0A2W1JGQ2</accession>
<protein>
    <submittedName>
        <fullName evidence="3">UDP-2-acetamido-2,6-beta-L-arabino-hexul-4-ose reductase</fullName>
        <ecNumber evidence="3">1.1.1.367</ecNumber>
    </submittedName>
</protein>
<dbReference type="Proteomes" id="UP000248857">
    <property type="component" value="Unassembled WGS sequence"/>
</dbReference>
<dbReference type="InterPro" id="IPR011051">
    <property type="entry name" value="RmlC_Cupin_sf"/>
</dbReference>
<evidence type="ECO:0000313" key="4">
    <source>
        <dbReference type="Proteomes" id="UP000248857"/>
    </source>
</evidence>
<dbReference type="EMBL" id="PQWO01000008">
    <property type="protein sequence ID" value="PZD72773.1"/>
    <property type="molecule type" value="Genomic_DNA"/>
</dbReference>
<evidence type="ECO:0000313" key="3">
    <source>
        <dbReference type="EMBL" id="PZD72773.1"/>
    </source>
</evidence>
<dbReference type="InterPro" id="IPR036291">
    <property type="entry name" value="NAD(P)-bd_dom_sf"/>
</dbReference>
<name>A0A2W1JGQ2_9CYAN</name>
<dbReference type="AlphaFoldDB" id="A0A2W1JGQ2"/>
<dbReference type="EC" id="1.1.1.367" evidence="3"/>
<dbReference type="Pfam" id="PF01370">
    <property type="entry name" value="Epimerase"/>
    <property type="match status" value="1"/>
</dbReference>
<evidence type="ECO:0000259" key="2">
    <source>
        <dbReference type="Pfam" id="PF14667"/>
    </source>
</evidence>
<dbReference type="InterPro" id="IPR001509">
    <property type="entry name" value="Epimerase_deHydtase"/>
</dbReference>
<dbReference type="OrthoDB" id="9801056at2"/>
<dbReference type="RefSeq" id="WP_110986656.1">
    <property type="nucleotide sequence ID" value="NZ_CAWNWM010000008.1"/>
</dbReference>
<feature type="domain" description="NAD-dependent epimerase/dehydratase" evidence="1">
    <location>
        <begin position="3"/>
        <end position="192"/>
    </location>
</feature>
<gene>
    <name evidence="3" type="primary">wbjC_1</name>
    <name evidence="3" type="ORF">C1752_03202</name>
</gene>
<dbReference type="Pfam" id="PF14667">
    <property type="entry name" value="Polysacc_synt_C"/>
    <property type="match status" value="1"/>
</dbReference>
<dbReference type="SUPFAM" id="SSF51735">
    <property type="entry name" value="NAD(P)-binding Rossmann-fold domains"/>
    <property type="match status" value="1"/>
</dbReference>
<dbReference type="SUPFAM" id="SSF51182">
    <property type="entry name" value="RmlC-like cupins"/>
    <property type="match status" value="1"/>
</dbReference>
<keyword evidence="3" id="KW-0560">Oxidoreductase</keyword>
<dbReference type="CDD" id="cd07007">
    <property type="entry name" value="cupin_CapF-like_C"/>
    <property type="match status" value="1"/>
</dbReference>
<sequence length="374" mass="41848">MKIVITGANGLLGWHLRCHLGANETFKDHLVPLDRPAFNDDQKLAAALTGATAVVHLAGVNRASEAEVETGNIIIAKRLVEGLQAAKATPHLLFANSVHKDQDNAYGRGKTTAHQILADWAEEHDAKYTELVLPHVFGECGRPFYNSVVFTFCHQLVQGEPLTVNADGRLELLHAQDISDRIAKVLKQGQTGELRLLGHKISVKAVADQLSAMHDSYSRDIIPDLRDRFELQLFNTLRSFMYPSFYPRGLKLNTDNRGSLFEAVKNENGGQAFLSTTKPGITRGNHYHFNKVERFLVVRGQADICIRRLLNDQVETFKVSGEQPTYIDMPTLHTHNITNTGDDELITLFWSHEIFDPEAPDTYYEPVPMEPSQS</sequence>
<comment type="caution">
    <text evidence="3">The sequence shown here is derived from an EMBL/GenBank/DDBJ whole genome shotgun (WGS) entry which is preliminary data.</text>
</comment>